<dbReference type="InterPro" id="IPR000014">
    <property type="entry name" value="PAS"/>
</dbReference>
<dbReference type="SUPFAM" id="SSF55073">
    <property type="entry name" value="Nucleotide cyclase"/>
    <property type="match status" value="1"/>
</dbReference>
<evidence type="ECO:0000259" key="3">
    <source>
        <dbReference type="PROSITE" id="PS50887"/>
    </source>
</evidence>
<dbReference type="SMART" id="SM00471">
    <property type="entry name" value="HDc"/>
    <property type="match status" value="1"/>
</dbReference>
<keyword evidence="6" id="KW-1185">Reference proteome</keyword>
<dbReference type="AlphaFoldDB" id="A0A371J5U4"/>
<evidence type="ECO:0000259" key="4">
    <source>
        <dbReference type="PROSITE" id="PS51832"/>
    </source>
</evidence>
<evidence type="ECO:0000313" key="6">
    <source>
        <dbReference type="Proteomes" id="UP000215694"/>
    </source>
</evidence>
<dbReference type="Pfam" id="PF00990">
    <property type="entry name" value="GGDEF"/>
    <property type="match status" value="1"/>
</dbReference>
<dbReference type="InterPro" id="IPR000700">
    <property type="entry name" value="PAS-assoc_C"/>
</dbReference>
<dbReference type="InterPro" id="IPR000160">
    <property type="entry name" value="GGDEF_dom"/>
</dbReference>
<dbReference type="CDD" id="cd00077">
    <property type="entry name" value="HDc"/>
    <property type="match status" value="1"/>
</dbReference>
<dbReference type="Proteomes" id="UP000215694">
    <property type="component" value="Unassembled WGS sequence"/>
</dbReference>
<feature type="domain" description="PAS" evidence="1">
    <location>
        <begin position="122"/>
        <end position="194"/>
    </location>
</feature>
<evidence type="ECO:0000259" key="2">
    <source>
        <dbReference type="PROSITE" id="PS50113"/>
    </source>
</evidence>
<dbReference type="PROSITE" id="PS50887">
    <property type="entry name" value="GGDEF"/>
    <property type="match status" value="1"/>
</dbReference>
<dbReference type="CDD" id="cd00130">
    <property type="entry name" value="PAS"/>
    <property type="match status" value="2"/>
</dbReference>
<sequence>MFENLLELLLDTMPYSVWIRDIDGKFIFANDFYCKNMNLTKKEILGKTVFDIYKEELAIEYTKNYKDVIDNQRPIEFSGYTNEDFLECYIAPMKKNGEIIAFLGILQNQTKRKRYEEEIIMQKNVLKTLIDTIPDSIFYKDIDGTYLDCNVAFARDYLNLDREDIIGKKDIEIMKDEKELKTLVEVDSKIIETKEKQTIRIKREHKNKIKYMETIKTPILNKNGEVWGIVGISRDMTVSVLAEKDLKKLTYKDKLTGAYNRSYFEKKIESLKKDKYMPLSLIMGDVDGLKIVNDTIGHLEGDKLLMNITRVIKNICRREDLVIRWGGDEIIILLPNTDYDSAKKVCERIREACKEEPYTFLPLSISLGCATKTSIEDNIEDIIKEAEGKVYKEKLPQRRTKTYMIESLQNTLKERSPETHAHSERVVKYSKRLGEALNLTRDKMEDLIVSAKLHDIGKIAIPDEILRKPSKLAEEEMEVVKMHTEKGYRIVKMNPNIGHIAKTILSHHERWDGNGYPFGLKKEEIPYLSRIIAVADSYDAMTSLRSYRKPVSNEEALREIKRCSGTQFDPEIAYAFINLFTN</sequence>
<dbReference type="Gene3D" id="3.30.450.20">
    <property type="entry name" value="PAS domain"/>
    <property type="match status" value="2"/>
</dbReference>
<evidence type="ECO:0000259" key="1">
    <source>
        <dbReference type="PROSITE" id="PS50112"/>
    </source>
</evidence>
<comment type="caution">
    <text evidence="5">The sequence shown here is derived from an EMBL/GenBank/DDBJ whole genome shotgun (WGS) entry which is preliminary data.</text>
</comment>
<dbReference type="InterPro" id="IPR003607">
    <property type="entry name" value="HD/PDEase_dom"/>
</dbReference>
<accession>A0A371J5U4</accession>
<dbReference type="SMART" id="SM00267">
    <property type="entry name" value="GGDEF"/>
    <property type="match status" value="1"/>
</dbReference>
<dbReference type="SMART" id="SM00091">
    <property type="entry name" value="PAS"/>
    <property type="match status" value="2"/>
</dbReference>
<protein>
    <submittedName>
        <fullName evidence="5">Diguanylate cyclase</fullName>
    </submittedName>
</protein>
<dbReference type="PANTHER" id="PTHR43155:SF2">
    <property type="entry name" value="CYCLIC DI-GMP PHOSPHODIESTERASE PA4108"/>
    <property type="match status" value="1"/>
</dbReference>
<feature type="domain" description="HD-GYP" evidence="4">
    <location>
        <begin position="397"/>
        <end position="582"/>
    </location>
</feature>
<feature type="domain" description="PAS" evidence="1">
    <location>
        <begin position="2"/>
        <end position="72"/>
    </location>
</feature>
<dbReference type="PANTHER" id="PTHR43155">
    <property type="entry name" value="CYCLIC DI-GMP PHOSPHODIESTERASE PA4108-RELATED"/>
    <property type="match status" value="1"/>
</dbReference>
<dbReference type="NCBIfam" id="TIGR00229">
    <property type="entry name" value="sensory_box"/>
    <property type="match status" value="2"/>
</dbReference>
<dbReference type="Pfam" id="PF08448">
    <property type="entry name" value="PAS_4"/>
    <property type="match status" value="2"/>
</dbReference>
<dbReference type="PROSITE" id="PS51832">
    <property type="entry name" value="HD_GYP"/>
    <property type="match status" value="1"/>
</dbReference>
<feature type="domain" description="GGDEF" evidence="3">
    <location>
        <begin position="277"/>
        <end position="407"/>
    </location>
</feature>
<dbReference type="EMBL" id="NOJY02000009">
    <property type="protein sequence ID" value="RDY28047.1"/>
    <property type="molecule type" value="Genomic_DNA"/>
</dbReference>
<dbReference type="InterPro" id="IPR035965">
    <property type="entry name" value="PAS-like_dom_sf"/>
</dbReference>
<dbReference type="Pfam" id="PF13487">
    <property type="entry name" value="HD_5"/>
    <property type="match status" value="1"/>
</dbReference>
<reference evidence="5 6" key="1">
    <citation type="journal article" date="2017" name="Genome Announc.">
        <title>Draft Genome Sequence of Romboutsia weinsteinii sp. nov. Strain CCRI-19649(T) Isolated from Surface Water.</title>
        <authorList>
            <person name="Maheux A.F."/>
            <person name="Boudreau D.K."/>
            <person name="Berube E."/>
            <person name="Boissinot M."/>
            <person name="Cantin P."/>
            <person name="Raymond F."/>
            <person name="Corbeil J."/>
            <person name="Omar R.F."/>
            <person name="Bergeron M.G."/>
        </authorList>
    </citation>
    <scope>NUCLEOTIDE SEQUENCE [LARGE SCALE GENOMIC DNA]</scope>
    <source>
        <strain evidence="5 6">CCRI-19649</strain>
    </source>
</reference>
<evidence type="ECO:0000313" key="5">
    <source>
        <dbReference type="EMBL" id="RDY28047.1"/>
    </source>
</evidence>
<dbReference type="OrthoDB" id="9804747at2"/>
<dbReference type="InterPro" id="IPR029787">
    <property type="entry name" value="Nucleotide_cyclase"/>
</dbReference>
<dbReference type="PROSITE" id="PS50112">
    <property type="entry name" value="PAS"/>
    <property type="match status" value="2"/>
</dbReference>
<dbReference type="SUPFAM" id="SSF109604">
    <property type="entry name" value="HD-domain/PDEase-like"/>
    <property type="match status" value="1"/>
</dbReference>
<dbReference type="SUPFAM" id="SSF55785">
    <property type="entry name" value="PYP-like sensor domain (PAS domain)"/>
    <property type="match status" value="2"/>
</dbReference>
<dbReference type="NCBIfam" id="TIGR00254">
    <property type="entry name" value="GGDEF"/>
    <property type="match status" value="1"/>
</dbReference>
<feature type="domain" description="PAC" evidence="2">
    <location>
        <begin position="195"/>
        <end position="248"/>
    </location>
</feature>
<dbReference type="Gene3D" id="3.30.70.270">
    <property type="match status" value="1"/>
</dbReference>
<name>A0A371J5U4_9FIRM</name>
<dbReference type="InterPro" id="IPR037522">
    <property type="entry name" value="HD_GYP_dom"/>
</dbReference>
<dbReference type="InterPro" id="IPR013656">
    <property type="entry name" value="PAS_4"/>
</dbReference>
<organism evidence="5 6">
    <name type="scientific">Romboutsia weinsteinii</name>
    <dbReference type="NCBI Taxonomy" id="2020949"/>
    <lineage>
        <taxon>Bacteria</taxon>
        <taxon>Bacillati</taxon>
        <taxon>Bacillota</taxon>
        <taxon>Clostridia</taxon>
        <taxon>Peptostreptococcales</taxon>
        <taxon>Peptostreptococcaceae</taxon>
        <taxon>Romboutsia</taxon>
    </lineage>
</organism>
<dbReference type="InterPro" id="IPR043128">
    <property type="entry name" value="Rev_trsase/Diguanyl_cyclase"/>
</dbReference>
<proteinExistence type="predicted"/>
<dbReference type="CDD" id="cd01949">
    <property type="entry name" value="GGDEF"/>
    <property type="match status" value="1"/>
</dbReference>
<dbReference type="RefSeq" id="WP_094366095.1">
    <property type="nucleotide sequence ID" value="NZ_NOJY02000009.1"/>
</dbReference>
<dbReference type="Gene3D" id="1.10.3210.10">
    <property type="entry name" value="Hypothetical protein af1432"/>
    <property type="match status" value="1"/>
</dbReference>
<dbReference type="PROSITE" id="PS50113">
    <property type="entry name" value="PAC"/>
    <property type="match status" value="1"/>
</dbReference>
<gene>
    <name evidence="5" type="ORF">CHL78_007020</name>
</gene>